<sequence length="88" mass="9622">MNCDNTDNTQSCPWLFAHQGLRGQQTTSSGRNGAVKYVLACISTWLSLAKRHIGPECLREKKTEVRDARGRNVSRPASPCIATGCLTS</sequence>
<gene>
    <name evidence="1" type="ORF">E2C01_032273</name>
</gene>
<evidence type="ECO:0000313" key="1">
    <source>
        <dbReference type="EMBL" id="MPC38759.1"/>
    </source>
</evidence>
<dbReference type="Proteomes" id="UP000324222">
    <property type="component" value="Unassembled WGS sequence"/>
</dbReference>
<name>A0A5B7F0G6_PORTR</name>
<dbReference type="EMBL" id="VSRR010004162">
    <property type="protein sequence ID" value="MPC38759.1"/>
    <property type="molecule type" value="Genomic_DNA"/>
</dbReference>
<evidence type="ECO:0000313" key="2">
    <source>
        <dbReference type="Proteomes" id="UP000324222"/>
    </source>
</evidence>
<accession>A0A5B7F0G6</accession>
<organism evidence="1 2">
    <name type="scientific">Portunus trituberculatus</name>
    <name type="common">Swimming crab</name>
    <name type="synonym">Neptunus trituberculatus</name>
    <dbReference type="NCBI Taxonomy" id="210409"/>
    <lineage>
        <taxon>Eukaryota</taxon>
        <taxon>Metazoa</taxon>
        <taxon>Ecdysozoa</taxon>
        <taxon>Arthropoda</taxon>
        <taxon>Crustacea</taxon>
        <taxon>Multicrustacea</taxon>
        <taxon>Malacostraca</taxon>
        <taxon>Eumalacostraca</taxon>
        <taxon>Eucarida</taxon>
        <taxon>Decapoda</taxon>
        <taxon>Pleocyemata</taxon>
        <taxon>Brachyura</taxon>
        <taxon>Eubrachyura</taxon>
        <taxon>Portunoidea</taxon>
        <taxon>Portunidae</taxon>
        <taxon>Portuninae</taxon>
        <taxon>Portunus</taxon>
    </lineage>
</organism>
<reference evidence="1 2" key="1">
    <citation type="submission" date="2019-05" db="EMBL/GenBank/DDBJ databases">
        <title>Another draft genome of Portunus trituberculatus and its Hox gene families provides insights of decapod evolution.</title>
        <authorList>
            <person name="Jeong J.-H."/>
            <person name="Song I."/>
            <person name="Kim S."/>
            <person name="Choi T."/>
            <person name="Kim D."/>
            <person name="Ryu S."/>
            <person name="Kim W."/>
        </authorList>
    </citation>
    <scope>NUCLEOTIDE SEQUENCE [LARGE SCALE GENOMIC DNA]</scope>
    <source>
        <tissue evidence="1">Muscle</tissue>
    </source>
</reference>
<keyword evidence="2" id="KW-1185">Reference proteome</keyword>
<protein>
    <submittedName>
        <fullName evidence="1">Uncharacterized protein</fullName>
    </submittedName>
</protein>
<proteinExistence type="predicted"/>
<comment type="caution">
    <text evidence="1">The sequence shown here is derived from an EMBL/GenBank/DDBJ whole genome shotgun (WGS) entry which is preliminary data.</text>
</comment>
<dbReference type="AlphaFoldDB" id="A0A5B7F0G6"/>